<dbReference type="EMBL" id="CAJVCH010206655">
    <property type="protein sequence ID" value="CAG7731138.1"/>
    <property type="molecule type" value="Genomic_DNA"/>
</dbReference>
<organism evidence="4 5">
    <name type="scientific">Allacma fusca</name>
    <dbReference type="NCBI Taxonomy" id="39272"/>
    <lineage>
        <taxon>Eukaryota</taxon>
        <taxon>Metazoa</taxon>
        <taxon>Ecdysozoa</taxon>
        <taxon>Arthropoda</taxon>
        <taxon>Hexapoda</taxon>
        <taxon>Collembola</taxon>
        <taxon>Symphypleona</taxon>
        <taxon>Sminthuridae</taxon>
        <taxon>Allacma</taxon>
    </lineage>
</organism>
<accession>A0A8J2K0Y2</accession>
<sequence length="171" mass="19148">MSTSSLESAFPALAFIWYDELKAIDTTKIVGFVQSLQQTDGSLFGDKWTEVDITFTFCAVATLALLLPELEWTMNPDDDFGKGEPPTTVPGDIKARFDFNGSLMDPKLSSDSTWLQGLHHHGDEMDKPGCTFQDLLFSGRLVCHKKDLQFTPWQEFSKIHTKVDTICFTTG</sequence>
<feature type="domain" description="Prenyltransferase alpha-alpha toroid" evidence="2">
    <location>
        <begin position="12"/>
        <end position="66"/>
    </location>
</feature>
<evidence type="ECO:0000313" key="5">
    <source>
        <dbReference type="Proteomes" id="UP000708208"/>
    </source>
</evidence>
<feature type="domain" description="RPAP1 C-terminal" evidence="3">
    <location>
        <begin position="95"/>
        <end position="136"/>
    </location>
</feature>
<proteinExistence type="predicted"/>
<dbReference type="Proteomes" id="UP000708208">
    <property type="component" value="Unassembled WGS sequence"/>
</dbReference>
<gene>
    <name evidence="4" type="ORF">AFUS01_LOCUS19745</name>
</gene>
<name>A0A8J2K0Y2_9HEXA</name>
<dbReference type="Pfam" id="PF08620">
    <property type="entry name" value="RPAP1_C"/>
    <property type="match status" value="1"/>
</dbReference>
<dbReference type="OrthoDB" id="5428259at2759"/>
<dbReference type="AlphaFoldDB" id="A0A8J2K0Y2"/>
<dbReference type="InterPro" id="IPR001330">
    <property type="entry name" value="Prenyltrans"/>
</dbReference>
<keyword evidence="5" id="KW-1185">Reference proteome</keyword>
<keyword evidence="1" id="KW-0677">Repeat</keyword>
<dbReference type="Pfam" id="PF00432">
    <property type="entry name" value="Prenyltrans"/>
    <property type="match status" value="1"/>
</dbReference>
<reference evidence="4" key="1">
    <citation type="submission" date="2021-06" db="EMBL/GenBank/DDBJ databases">
        <authorList>
            <person name="Hodson N. C."/>
            <person name="Mongue J. A."/>
            <person name="Jaron S. K."/>
        </authorList>
    </citation>
    <scope>NUCLEOTIDE SEQUENCE</scope>
</reference>
<evidence type="ECO:0000259" key="2">
    <source>
        <dbReference type="Pfam" id="PF00432"/>
    </source>
</evidence>
<evidence type="ECO:0000256" key="1">
    <source>
        <dbReference type="ARBA" id="ARBA00022737"/>
    </source>
</evidence>
<evidence type="ECO:0000259" key="3">
    <source>
        <dbReference type="Pfam" id="PF08620"/>
    </source>
</evidence>
<dbReference type="InterPro" id="IPR013929">
    <property type="entry name" value="RPAP1_C"/>
</dbReference>
<evidence type="ECO:0000313" key="4">
    <source>
        <dbReference type="EMBL" id="CAG7731138.1"/>
    </source>
</evidence>
<protein>
    <submittedName>
        <fullName evidence="4">Uncharacterized protein</fullName>
    </submittedName>
</protein>
<dbReference type="GO" id="GO:0003824">
    <property type="term" value="F:catalytic activity"/>
    <property type="evidence" value="ECO:0007669"/>
    <property type="project" value="InterPro"/>
</dbReference>
<comment type="caution">
    <text evidence="4">The sequence shown here is derived from an EMBL/GenBank/DDBJ whole genome shotgun (WGS) entry which is preliminary data.</text>
</comment>